<evidence type="ECO:0000256" key="5">
    <source>
        <dbReference type="ARBA" id="ARBA00022679"/>
    </source>
</evidence>
<feature type="transmembrane region" description="Helical" evidence="12">
    <location>
        <begin position="247"/>
        <end position="268"/>
    </location>
</feature>
<dbReference type="EMBL" id="LWCA01000191">
    <property type="protein sequence ID" value="OAF70066.1"/>
    <property type="molecule type" value="Genomic_DNA"/>
</dbReference>
<comment type="similarity">
    <text evidence="3 12">Belongs to the glycosyltransferase 22 family.</text>
</comment>
<feature type="transmembrane region" description="Helical" evidence="12">
    <location>
        <begin position="116"/>
        <end position="138"/>
    </location>
</feature>
<comment type="pathway">
    <text evidence="2">Protein modification; protein glycosylation.</text>
</comment>
<evidence type="ECO:0000313" key="13">
    <source>
        <dbReference type="EMBL" id="OAF70066.1"/>
    </source>
</evidence>
<comment type="caution">
    <text evidence="13">The sequence shown here is derived from an EMBL/GenBank/DDBJ whole genome shotgun (WGS) entry which is preliminary data.</text>
</comment>
<evidence type="ECO:0000256" key="8">
    <source>
        <dbReference type="ARBA" id="ARBA00022989"/>
    </source>
</evidence>
<protein>
    <recommendedName>
        <fullName evidence="12">Mannosyltransferase</fullName>
        <ecNumber evidence="12">2.4.1.-</ecNumber>
    </recommendedName>
</protein>
<feature type="transmembrane region" description="Helical" evidence="12">
    <location>
        <begin position="5"/>
        <end position="20"/>
    </location>
</feature>
<feature type="transmembrane region" description="Helical" evidence="12">
    <location>
        <begin position="158"/>
        <end position="184"/>
    </location>
</feature>
<dbReference type="PANTHER" id="PTHR22760">
    <property type="entry name" value="GLYCOSYLTRANSFERASE"/>
    <property type="match status" value="1"/>
</dbReference>
<organism evidence="13 14">
    <name type="scientific">Intoshia linei</name>
    <dbReference type="NCBI Taxonomy" id="1819745"/>
    <lineage>
        <taxon>Eukaryota</taxon>
        <taxon>Metazoa</taxon>
        <taxon>Spiralia</taxon>
        <taxon>Lophotrochozoa</taxon>
        <taxon>Mesozoa</taxon>
        <taxon>Orthonectida</taxon>
        <taxon>Rhopaluridae</taxon>
        <taxon>Intoshia</taxon>
    </lineage>
</organism>
<comment type="subcellular location">
    <subcellularLocation>
        <location evidence="1 12">Endoplasmic reticulum membrane</location>
        <topology evidence="1 12">Multi-pass membrane protein</topology>
    </subcellularLocation>
</comment>
<dbReference type="PANTHER" id="PTHR22760:SF1">
    <property type="entry name" value="DOL-P-MAN:MAN(7)GLCNAC(2)-PP-DOL ALPHA-1,6-MANNOSYLTRANSFERASE"/>
    <property type="match status" value="1"/>
</dbReference>
<comment type="catalytic activity">
    <reaction evidence="11">
        <text>an alpha-D-Man-(1-&gt;2)-alpha-D-Man-(1-&gt;2)-alpha-D-Man-(1-&gt;3)-[alpha-D-Man-(1-&gt;2)-alpha-D-Man-(1-&gt;3)-alpha-D-Man-(1-&gt;6)]-beta-D-Man-(1-&gt;4)-beta-D-GlcNAc-(1-&gt;4)-alpha-D-GlcNAc-diphospho-di-trans,poly-cis-dolichol + a di-trans,poly-cis-dolichyl beta-D-mannosyl phosphate = an alpha-D-Man-(1-&gt;2)-alpha-D-Man-(1-&gt;2)-alpha-D-Man-(1-&gt;3)-[alpha-D-Man-(1-&gt;2)-alpha-D-Man-(1-&gt;3)-[alpha-D-Man-(1-&gt;6)]-alpha-D-Man-(1-&gt;6)]-beta-D-Man-(1-&gt;4)-beta-D-GlcNAc-(1-&gt;4)-alpha-D-GlcNAc-diphospho-di-trans,poly-cis-dolichol + a di-trans,poly-cis-dolichyl phosphate + H(+)</text>
        <dbReference type="Rhea" id="RHEA:29535"/>
        <dbReference type="Rhea" id="RHEA-COMP:19498"/>
        <dbReference type="Rhea" id="RHEA-COMP:19501"/>
        <dbReference type="Rhea" id="RHEA-COMP:19518"/>
        <dbReference type="Rhea" id="RHEA-COMP:19519"/>
        <dbReference type="ChEBI" id="CHEBI:15378"/>
        <dbReference type="ChEBI" id="CHEBI:57683"/>
        <dbReference type="ChEBI" id="CHEBI:58211"/>
        <dbReference type="ChEBI" id="CHEBI:132517"/>
        <dbReference type="ChEBI" id="CHEBI:132519"/>
        <dbReference type="EC" id="2.4.1.260"/>
    </reaction>
    <physiologicalReaction direction="left-to-right" evidence="11">
        <dbReference type="Rhea" id="RHEA:29536"/>
    </physiologicalReaction>
</comment>
<dbReference type="GO" id="GO:0005789">
    <property type="term" value="C:endoplasmic reticulum membrane"/>
    <property type="evidence" value="ECO:0007669"/>
    <property type="project" value="UniProtKB-SubCell"/>
</dbReference>
<feature type="transmembrane region" description="Helical" evidence="12">
    <location>
        <begin position="84"/>
        <end position="107"/>
    </location>
</feature>
<evidence type="ECO:0000256" key="2">
    <source>
        <dbReference type="ARBA" id="ARBA00004922"/>
    </source>
</evidence>
<comment type="function">
    <text evidence="10">Mannosyltransferase that operates in the biosynthetic pathway of dolichol-linked oligosaccharides, the glycan precursors employed in protein asparagine (N)-glycosylation. The assembly of dolichol-linked oligosaccharides begins on the cytosolic side of the endoplasmic reticulum membrane and finishes in its lumen. The sequential addition of sugars to dolichol pyrophosphate produces dolichol-linked oligosaccharides containing fourteen sugars, including two GlcNAcs, nine mannoses and three glucoses. Once assembled, the oligosaccharide is transferred from the lipid to nascent proteins by oligosaccharyltransferases. In the lumen of the endoplasmic reticulum, adds the eighth mannose residue in an alpha-1,6 linkage onto Man(7)GlcNAc(2)-PP-dolichol to produce Man(8)GlcNAc(2)-PP-dolichol.</text>
</comment>
<keyword evidence="5" id="KW-0808">Transferase</keyword>
<accession>A0A177B738</accession>
<dbReference type="Pfam" id="PF03901">
    <property type="entry name" value="Glyco_transf_22"/>
    <property type="match status" value="1"/>
</dbReference>
<dbReference type="Proteomes" id="UP000078046">
    <property type="component" value="Unassembled WGS sequence"/>
</dbReference>
<keyword evidence="4 12" id="KW-0328">Glycosyltransferase</keyword>
<evidence type="ECO:0000256" key="6">
    <source>
        <dbReference type="ARBA" id="ARBA00022692"/>
    </source>
</evidence>
<dbReference type="GO" id="GO:0052917">
    <property type="term" value="F:dol-P-Man:Man(7)GlcNAc(2)-PP-Dol alpha-1,6-mannosyltransferase activity"/>
    <property type="evidence" value="ECO:0007669"/>
    <property type="project" value="UniProtKB-EC"/>
</dbReference>
<keyword evidence="7 12" id="KW-0256">Endoplasmic reticulum</keyword>
<evidence type="ECO:0000313" key="14">
    <source>
        <dbReference type="Proteomes" id="UP000078046"/>
    </source>
</evidence>
<proteinExistence type="inferred from homology"/>
<name>A0A177B738_9BILA</name>
<evidence type="ECO:0000256" key="3">
    <source>
        <dbReference type="ARBA" id="ARBA00007063"/>
    </source>
</evidence>
<evidence type="ECO:0000256" key="1">
    <source>
        <dbReference type="ARBA" id="ARBA00004477"/>
    </source>
</evidence>
<dbReference type="UniPathway" id="UPA00378"/>
<feature type="transmembrane region" description="Helical" evidence="12">
    <location>
        <begin position="329"/>
        <end position="351"/>
    </location>
</feature>
<keyword evidence="14" id="KW-1185">Reference proteome</keyword>
<gene>
    <name evidence="13" type="ORF">A3Q56_02175</name>
</gene>
<feature type="transmembrane region" description="Helical" evidence="12">
    <location>
        <begin position="196"/>
        <end position="214"/>
    </location>
</feature>
<keyword evidence="9 12" id="KW-0472">Membrane</keyword>
<dbReference type="EC" id="2.4.1.-" evidence="12"/>
<dbReference type="OrthoDB" id="19039at2759"/>
<dbReference type="AlphaFoldDB" id="A0A177B738"/>
<evidence type="ECO:0000256" key="4">
    <source>
        <dbReference type="ARBA" id="ARBA00022676"/>
    </source>
</evidence>
<dbReference type="InterPro" id="IPR005599">
    <property type="entry name" value="GPI_mannosylTrfase"/>
</dbReference>
<sequence length="433" mass="50259">MIFAIFLYTFSIGLIFWIPFNKVEESFQVQALHDNVYVDNLNDFDHFEFPGAVDRSFIPSYVNSRTLKLIIHVLNICGIPPSKILVLCIGRLILSLLALISFVYYYASCGKNSKKYFFIVLYTQFHILFYSTRFLSNYMALPFVTIGLAAAKNGKSKLFIWTVVFSAIILRCEVGLLFCIYAVTLLIQRKIKFGNLVIQTFIALGFFIVVSFYIDSIYWNKSTIPEINAFIFNIIKNENVKWGTMPFFWYFNTAMPKMMGAYIFIFVYQCLTHKRQFLYTMLPSLVYIFIYSFVAHKENRFIVYALIPATEIISQGMDSICKKHIMGNIFVKLSIVINVALCIIGCFRGYYNYPGATAMLKLTEYHKVHDTIHKTVHVDTFCLQNGVSRFITLKGLTVHKKEIQNYDNWSLEKDDINYLIMEVETSLHNINNL</sequence>
<evidence type="ECO:0000256" key="12">
    <source>
        <dbReference type="RuleBase" id="RU363075"/>
    </source>
</evidence>
<reference evidence="13 14" key="1">
    <citation type="submission" date="2016-04" db="EMBL/GenBank/DDBJ databases">
        <title>The genome of Intoshia linei affirms orthonectids as highly simplified spiralians.</title>
        <authorList>
            <person name="Mikhailov K.V."/>
            <person name="Slusarev G.S."/>
            <person name="Nikitin M.A."/>
            <person name="Logacheva M.D."/>
            <person name="Penin A."/>
            <person name="Aleoshin V."/>
            <person name="Panchin Y.V."/>
        </authorList>
    </citation>
    <scope>NUCLEOTIDE SEQUENCE [LARGE SCALE GENOMIC DNA]</scope>
    <source>
        <strain evidence="13">Intl2013</strain>
        <tissue evidence="13">Whole animal</tissue>
    </source>
</reference>
<evidence type="ECO:0000256" key="11">
    <source>
        <dbReference type="ARBA" id="ARBA00048899"/>
    </source>
</evidence>
<keyword evidence="6 12" id="KW-0812">Transmembrane</keyword>
<evidence type="ECO:0000256" key="7">
    <source>
        <dbReference type="ARBA" id="ARBA00022824"/>
    </source>
</evidence>
<feature type="transmembrane region" description="Helical" evidence="12">
    <location>
        <begin position="277"/>
        <end position="295"/>
    </location>
</feature>
<evidence type="ECO:0000256" key="10">
    <source>
        <dbReference type="ARBA" id="ARBA00044721"/>
    </source>
</evidence>
<keyword evidence="8 12" id="KW-1133">Transmembrane helix</keyword>
<evidence type="ECO:0000256" key="9">
    <source>
        <dbReference type="ARBA" id="ARBA00023136"/>
    </source>
</evidence>
<dbReference type="GO" id="GO:0006487">
    <property type="term" value="P:protein N-linked glycosylation"/>
    <property type="evidence" value="ECO:0007669"/>
    <property type="project" value="TreeGrafter"/>
</dbReference>